<comment type="caution">
    <text evidence="1">The sequence shown here is derived from an EMBL/GenBank/DDBJ whole genome shotgun (WGS) entry which is preliminary data.</text>
</comment>
<sequence length="70" mass="7744">MTDLYTIVDQFGGPLQRQAVPEKNLPQRHIEEDLLIGHAADQCSPDGSPQPSFKKSEGLQPVVFLNSLLK</sequence>
<reference evidence="1" key="1">
    <citation type="submission" date="2021-06" db="EMBL/GenBank/DDBJ databases">
        <authorList>
            <person name="Criscuolo A."/>
        </authorList>
    </citation>
    <scope>NUCLEOTIDE SEQUENCE</scope>
    <source>
        <strain evidence="1">CIP111600</strain>
    </source>
</reference>
<dbReference type="AlphaFoldDB" id="A0A916NII9"/>
<organism evidence="1 2">
    <name type="scientific">Paenibacillus solanacearum</name>
    <dbReference type="NCBI Taxonomy" id="2048548"/>
    <lineage>
        <taxon>Bacteria</taxon>
        <taxon>Bacillati</taxon>
        <taxon>Bacillota</taxon>
        <taxon>Bacilli</taxon>
        <taxon>Bacillales</taxon>
        <taxon>Paenibacillaceae</taxon>
        <taxon>Paenibacillus</taxon>
    </lineage>
</organism>
<name>A0A916NII9_9BACL</name>
<proteinExistence type="predicted"/>
<dbReference type="Proteomes" id="UP000693672">
    <property type="component" value="Unassembled WGS sequence"/>
</dbReference>
<accession>A0A916NII9</accession>
<keyword evidence="2" id="KW-1185">Reference proteome</keyword>
<gene>
    <name evidence="1" type="ORF">PAESOLCIP111_02400</name>
</gene>
<protein>
    <submittedName>
        <fullName evidence="1">Uncharacterized protein</fullName>
    </submittedName>
</protein>
<evidence type="ECO:0000313" key="2">
    <source>
        <dbReference type="Proteomes" id="UP000693672"/>
    </source>
</evidence>
<dbReference type="EMBL" id="CAJVAS010000008">
    <property type="protein sequence ID" value="CAG7622177.1"/>
    <property type="molecule type" value="Genomic_DNA"/>
</dbReference>
<evidence type="ECO:0000313" key="1">
    <source>
        <dbReference type="EMBL" id="CAG7622177.1"/>
    </source>
</evidence>